<evidence type="ECO:0000256" key="2">
    <source>
        <dbReference type="ARBA" id="ARBA00004496"/>
    </source>
</evidence>
<evidence type="ECO:0000256" key="4">
    <source>
        <dbReference type="ARBA" id="ARBA00022491"/>
    </source>
</evidence>
<feature type="region of interest" description="Disordered" evidence="13">
    <location>
        <begin position="80"/>
        <end position="139"/>
    </location>
</feature>
<dbReference type="InterPro" id="IPR057281">
    <property type="entry name" value="Zfn-C2H2_REST"/>
</dbReference>
<keyword evidence="3" id="KW-0963">Cytoplasm</keyword>
<feature type="compositionally biased region" description="Low complexity" evidence="13">
    <location>
        <begin position="743"/>
        <end position="860"/>
    </location>
</feature>
<dbReference type="GO" id="GO:0045944">
    <property type="term" value="P:positive regulation of transcription by RNA polymerase II"/>
    <property type="evidence" value="ECO:0007669"/>
    <property type="project" value="TreeGrafter"/>
</dbReference>
<feature type="domain" description="C2H2-type" evidence="14">
    <location>
        <begin position="384"/>
        <end position="412"/>
    </location>
</feature>
<feature type="domain" description="C2H2-type" evidence="14">
    <location>
        <begin position="299"/>
        <end position="326"/>
    </location>
</feature>
<keyword evidence="10" id="KW-0804">Transcription</keyword>
<dbReference type="GO" id="GO:0045596">
    <property type="term" value="P:negative regulation of cell differentiation"/>
    <property type="evidence" value="ECO:0007669"/>
    <property type="project" value="UniProtKB-ARBA"/>
</dbReference>
<dbReference type="PANTHER" id="PTHR24403:SF102">
    <property type="entry name" value="RE1-SILENCING TRANSCRIPTION FACTOR"/>
    <property type="match status" value="1"/>
</dbReference>
<evidence type="ECO:0000256" key="7">
    <source>
        <dbReference type="ARBA" id="ARBA00022771"/>
    </source>
</evidence>
<evidence type="ECO:0000259" key="14">
    <source>
        <dbReference type="PROSITE" id="PS50157"/>
    </source>
</evidence>
<dbReference type="PANTHER" id="PTHR24403">
    <property type="entry name" value="ZINC FINGER PROTEIN"/>
    <property type="match status" value="1"/>
</dbReference>
<dbReference type="InterPro" id="IPR050688">
    <property type="entry name" value="Zinc_finger/UBP_domain"/>
</dbReference>
<feature type="compositionally biased region" description="Basic and acidic residues" evidence="13">
    <location>
        <begin position="663"/>
        <end position="673"/>
    </location>
</feature>
<evidence type="ECO:0000256" key="6">
    <source>
        <dbReference type="ARBA" id="ARBA00022737"/>
    </source>
</evidence>
<reference evidence="15 16" key="2">
    <citation type="journal article" date="2023" name="Mol. Biol. Evol.">
        <title>Genomics of Secondarily Temperate Adaptation in the Only Non-Antarctic Icefish.</title>
        <authorList>
            <person name="Rivera-Colon A.G."/>
            <person name="Rayamajhi N."/>
            <person name="Minhas B.F."/>
            <person name="Madrigal G."/>
            <person name="Bilyk K.T."/>
            <person name="Yoon V."/>
            <person name="Hune M."/>
            <person name="Gregory S."/>
            <person name="Cheng C.H.C."/>
            <person name="Catchen J.M."/>
        </authorList>
    </citation>
    <scope>NUCLEOTIDE SEQUENCE [LARGE SCALE GENOMIC DNA]</scope>
    <source>
        <strain evidence="15">JMC-PN-2008</strain>
    </source>
</reference>
<sequence length="1041" mass="113918">MAAQMLFPVFPADGAQSDLPPPQLVMLANVAAVTAEGGAEEEKEMMELKTVGCSYSDSEEESLIRYSYDSQNHREVCIVEYPESPGPSPAVAGDDTEEAGDKAEDLSRPPASTKTPKQSAERHQSPALPPESTKKKKPFHCKPCHFQAQSERDFVEHLGSHGASKMRVVNRVEGRSRTRASGAESPESRALSGGEAESGGEAGAGDIKGLIRCERCGYNTNRYDHYIAHLKHHSKEGQDHRVFKCTLCPYTTVSQYHWRKHLRNHFPSKLHTCSQCSYFSDRKSNYIQHIRTHTGVRPFQCLYCDYSSSQKTHLTRHMRTHSGERPFKCESCNYLAANQHEVTRHARQVHNGPKPLSCPYCEYKTADRSNYKKHVELHLNPRQFVCPLCKYAASKKCNLQYHLKSRHAGCNVVLDVSKVKLRNKKHSGEENAGARTSKMDNSSGVDEDFDMEDNDVDKDLESSPINLSIKPSINQSLQSEVLDKTPKKTTALPEKEKVQKVKVEPEKKVTTRQKKNEKVNKNLLETETPVPDKAKRRVKKMPVGKTAVKEQVTGTKPKKETEEPQRPEEVGVMRSKEEHELIPERKKNDGGGKENKTLNKPRKSASKKSENISEPVKEAEQNPVSPEKPQKEKTRKRKVVEALDLSRNSSSETPSKTRRVKKPASEETKKTSEATRSTSMSNGTSTVKTKKTKKSTDLKQTVDAEKDQKPSVLSPSTDVQPDHQTETTTSEPCLTGPKSSEFGTRSSETGTTPSETGTTPSETGTTPSETGTLSSEIGTPSSETGTTPLETGTTTSETGTTPSETGTTPSETGTTPSETGTTPSETGTLSSEIGTPSSETGTTPLETGTLSSETGTTSSEPCLIGTISSETGTSPAKKKKKISAGETPPSVPEPTLTKTSKEMEVSPPCSSGEDTPSPAEDRSVPTFVKPPPPSLVMPGRSKLADAEDDEGVHSSQEGGSDISDSASEGSDDSGLNGARSCKMANDPETPTDEIPTPTELKSHLCIFCDRTFPLEVVYRRHLNRHLVNVYFMQDGSAKAQE</sequence>
<comment type="subcellular location">
    <subcellularLocation>
        <location evidence="2">Cytoplasm</location>
    </subcellularLocation>
    <subcellularLocation>
        <location evidence="1">Nucleus</location>
    </subcellularLocation>
</comment>
<dbReference type="FunFam" id="3.30.160.60:FF:000952">
    <property type="entry name" value="RE1-silencing transcription factor B"/>
    <property type="match status" value="1"/>
</dbReference>
<dbReference type="GO" id="GO:0005737">
    <property type="term" value="C:cytoplasm"/>
    <property type="evidence" value="ECO:0007669"/>
    <property type="project" value="UniProtKB-SubCell"/>
</dbReference>
<feature type="compositionally biased region" description="Acidic residues" evidence="13">
    <location>
        <begin position="445"/>
        <end position="458"/>
    </location>
</feature>
<feature type="compositionally biased region" description="Polar residues" evidence="13">
    <location>
        <begin position="674"/>
        <end position="683"/>
    </location>
</feature>
<keyword evidence="4" id="KW-0678">Repressor</keyword>
<keyword evidence="7 12" id="KW-0863">Zinc-finger</keyword>
<keyword evidence="9" id="KW-0805">Transcription regulation</keyword>
<dbReference type="GO" id="GO:0005634">
    <property type="term" value="C:nucleus"/>
    <property type="evidence" value="ECO:0007669"/>
    <property type="project" value="UniProtKB-SubCell"/>
</dbReference>
<evidence type="ECO:0000256" key="5">
    <source>
        <dbReference type="ARBA" id="ARBA00022723"/>
    </source>
</evidence>
<dbReference type="SMART" id="SM00355">
    <property type="entry name" value="ZnF_C2H2"/>
    <property type="match status" value="9"/>
</dbReference>
<dbReference type="Proteomes" id="UP001346869">
    <property type="component" value="Unassembled WGS sequence"/>
</dbReference>
<feature type="compositionally biased region" description="Low complexity" evidence="13">
    <location>
        <begin position="958"/>
        <end position="974"/>
    </location>
</feature>
<dbReference type="FunFam" id="3.30.160.60:FF:000662">
    <property type="entry name" value="RE1-silencing transcription factor A"/>
    <property type="match status" value="1"/>
</dbReference>
<dbReference type="GO" id="GO:0045664">
    <property type="term" value="P:regulation of neuron differentiation"/>
    <property type="evidence" value="ECO:0007669"/>
    <property type="project" value="UniProtKB-ARBA"/>
</dbReference>
<keyword evidence="16" id="KW-1185">Reference proteome</keyword>
<comment type="caution">
    <text evidence="15">The sequence shown here is derived from an EMBL/GenBank/DDBJ whole genome shotgun (WGS) entry which is preliminary data.</text>
</comment>
<dbReference type="AlphaFoldDB" id="A0AAN8AR76"/>
<evidence type="ECO:0000256" key="12">
    <source>
        <dbReference type="PROSITE-ProRule" id="PRU00042"/>
    </source>
</evidence>
<proteinExistence type="predicted"/>
<gene>
    <name evidence="15" type="ORF">PBY51_015538</name>
</gene>
<feature type="region of interest" description="Disordered" evidence="13">
    <location>
        <begin position="171"/>
        <end position="201"/>
    </location>
</feature>
<organism evidence="15 16">
    <name type="scientific">Eleginops maclovinus</name>
    <name type="common">Patagonian blennie</name>
    <name type="synonym">Eleginus maclovinus</name>
    <dbReference type="NCBI Taxonomy" id="56733"/>
    <lineage>
        <taxon>Eukaryota</taxon>
        <taxon>Metazoa</taxon>
        <taxon>Chordata</taxon>
        <taxon>Craniata</taxon>
        <taxon>Vertebrata</taxon>
        <taxon>Euteleostomi</taxon>
        <taxon>Actinopterygii</taxon>
        <taxon>Neopterygii</taxon>
        <taxon>Teleostei</taxon>
        <taxon>Neoteleostei</taxon>
        <taxon>Acanthomorphata</taxon>
        <taxon>Eupercaria</taxon>
        <taxon>Perciformes</taxon>
        <taxon>Notothenioidei</taxon>
        <taxon>Eleginopidae</taxon>
        <taxon>Eleginops</taxon>
    </lineage>
</organism>
<dbReference type="PROSITE" id="PS50157">
    <property type="entry name" value="ZINC_FINGER_C2H2_2"/>
    <property type="match status" value="5"/>
</dbReference>
<evidence type="ECO:0000256" key="13">
    <source>
        <dbReference type="SAM" id="MobiDB-lite"/>
    </source>
</evidence>
<feature type="compositionally biased region" description="Basic and acidic residues" evidence="13">
    <location>
        <begin position="694"/>
        <end position="709"/>
    </location>
</feature>
<dbReference type="FunFam" id="3.30.160.60:FF:000805">
    <property type="entry name" value="RE1-silencing transcription factor B"/>
    <property type="match status" value="1"/>
</dbReference>
<name>A0AAN8AR76_ELEMC</name>
<feature type="compositionally biased region" description="Low complexity" evidence="13">
    <location>
        <begin position="986"/>
        <end position="997"/>
    </location>
</feature>
<keyword evidence="5" id="KW-0479">Metal-binding</keyword>
<keyword evidence="8" id="KW-0862">Zinc</keyword>
<dbReference type="Pfam" id="PF24540">
    <property type="entry name" value="zf-C2H2_REST"/>
    <property type="match status" value="1"/>
</dbReference>
<feature type="region of interest" description="Disordered" evidence="13">
    <location>
        <begin position="424"/>
        <end position="463"/>
    </location>
</feature>
<dbReference type="FunFam" id="3.30.160.60:FF:000395">
    <property type="entry name" value="zinc finger protein 513"/>
    <property type="match status" value="1"/>
</dbReference>
<evidence type="ECO:0000256" key="9">
    <source>
        <dbReference type="ARBA" id="ARBA00023015"/>
    </source>
</evidence>
<dbReference type="InterPro" id="IPR036236">
    <property type="entry name" value="Znf_C2H2_sf"/>
</dbReference>
<dbReference type="PROSITE" id="PS00028">
    <property type="entry name" value="ZINC_FINGER_C2H2_1"/>
    <property type="match status" value="1"/>
</dbReference>
<evidence type="ECO:0000256" key="11">
    <source>
        <dbReference type="ARBA" id="ARBA00023242"/>
    </source>
</evidence>
<keyword evidence="6" id="KW-0677">Repeat</keyword>
<feature type="domain" description="C2H2-type" evidence="14">
    <location>
        <begin position="327"/>
        <end position="355"/>
    </location>
</feature>
<feature type="compositionally biased region" description="Basic and acidic residues" evidence="13">
    <location>
        <begin position="493"/>
        <end position="520"/>
    </location>
</feature>
<feature type="domain" description="C2H2-type" evidence="14">
    <location>
        <begin position="271"/>
        <end position="298"/>
    </location>
</feature>
<dbReference type="FunFam" id="3.30.160.60:FF:002804">
    <property type="entry name" value="RE1-silencing transcription factor"/>
    <property type="match status" value="1"/>
</dbReference>
<dbReference type="InterPro" id="IPR013087">
    <property type="entry name" value="Znf_C2H2_type"/>
</dbReference>
<evidence type="ECO:0000256" key="8">
    <source>
        <dbReference type="ARBA" id="ARBA00022833"/>
    </source>
</evidence>
<feature type="compositionally biased region" description="Polar residues" evidence="13">
    <location>
        <begin position="726"/>
        <end position="742"/>
    </location>
</feature>
<keyword evidence="11" id="KW-0539">Nucleus</keyword>
<evidence type="ECO:0000256" key="1">
    <source>
        <dbReference type="ARBA" id="ARBA00004123"/>
    </source>
</evidence>
<protein>
    <recommendedName>
        <fullName evidence="14">C2H2-type domain-containing protein</fullName>
    </recommendedName>
</protein>
<dbReference type="Gene3D" id="3.30.160.60">
    <property type="entry name" value="Classic Zinc Finger"/>
    <property type="match status" value="5"/>
</dbReference>
<evidence type="ECO:0000313" key="16">
    <source>
        <dbReference type="Proteomes" id="UP001346869"/>
    </source>
</evidence>
<feature type="compositionally biased region" description="Basic and acidic residues" evidence="13">
    <location>
        <begin position="607"/>
        <end position="620"/>
    </location>
</feature>
<evidence type="ECO:0000313" key="15">
    <source>
        <dbReference type="EMBL" id="KAK5864282.1"/>
    </source>
</evidence>
<accession>A0AAN8AR76</accession>
<dbReference type="EMBL" id="JAUZQC010000010">
    <property type="protein sequence ID" value="KAK5864282.1"/>
    <property type="molecule type" value="Genomic_DNA"/>
</dbReference>
<reference evidence="15 16" key="1">
    <citation type="journal article" date="2023" name="Genes (Basel)">
        <title>Chromosome-Level Genome Assembly and Circadian Gene Repertoire of the Patagonia Blennie Eleginops maclovinus-The Closest Ancestral Proxy of Antarctic Cryonotothenioids.</title>
        <authorList>
            <person name="Cheng C.C."/>
            <person name="Rivera-Colon A.G."/>
            <person name="Minhas B.F."/>
            <person name="Wilson L."/>
            <person name="Rayamajhi N."/>
            <person name="Vargas-Chacoff L."/>
            <person name="Catchen J.M."/>
        </authorList>
    </citation>
    <scope>NUCLEOTIDE SEQUENCE [LARGE SCALE GENOMIC DNA]</scope>
    <source>
        <strain evidence="15">JMC-PN-2008</strain>
    </source>
</reference>
<feature type="region of interest" description="Disordered" evidence="13">
    <location>
        <begin position="480"/>
        <end position="997"/>
    </location>
</feature>
<dbReference type="SUPFAM" id="SSF57667">
    <property type="entry name" value="beta-beta-alpha zinc fingers"/>
    <property type="match status" value="3"/>
</dbReference>
<dbReference type="Pfam" id="PF13909">
    <property type="entry name" value="zf-H2C2_5"/>
    <property type="match status" value="1"/>
</dbReference>
<feature type="domain" description="C2H2-type" evidence="14">
    <location>
        <begin position="211"/>
        <end position="238"/>
    </location>
</feature>
<feature type="compositionally biased region" description="Basic and acidic residues" evidence="13">
    <location>
        <begin position="557"/>
        <end position="597"/>
    </location>
</feature>
<evidence type="ECO:0000256" key="10">
    <source>
        <dbReference type="ARBA" id="ARBA00023163"/>
    </source>
</evidence>
<evidence type="ECO:0000256" key="3">
    <source>
        <dbReference type="ARBA" id="ARBA00022490"/>
    </source>
</evidence>
<dbReference type="GO" id="GO:0008270">
    <property type="term" value="F:zinc ion binding"/>
    <property type="evidence" value="ECO:0007669"/>
    <property type="project" value="UniProtKB-KW"/>
</dbReference>